<proteinExistence type="predicted"/>
<dbReference type="Proteomes" id="UP000544054">
    <property type="component" value="Unassembled WGS sequence"/>
</dbReference>
<protein>
    <submittedName>
        <fullName evidence="2">Uncharacterized protein</fullName>
    </submittedName>
</protein>
<feature type="transmembrane region" description="Helical" evidence="1">
    <location>
        <begin position="45"/>
        <end position="64"/>
    </location>
</feature>
<gene>
    <name evidence="2" type="ORF">HHL23_10980</name>
</gene>
<evidence type="ECO:0000313" key="3">
    <source>
        <dbReference type="Proteomes" id="UP000544054"/>
    </source>
</evidence>
<evidence type="ECO:0000256" key="1">
    <source>
        <dbReference type="SAM" id="Phobius"/>
    </source>
</evidence>
<keyword evidence="1" id="KW-1133">Transmembrane helix</keyword>
<organism evidence="2 3">
    <name type="scientific">Chryseobacterium antibioticum</name>
    <dbReference type="NCBI Taxonomy" id="2728847"/>
    <lineage>
        <taxon>Bacteria</taxon>
        <taxon>Pseudomonadati</taxon>
        <taxon>Bacteroidota</taxon>
        <taxon>Flavobacteriia</taxon>
        <taxon>Flavobacteriales</taxon>
        <taxon>Weeksellaceae</taxon>
        <taxon>Chryseobacterium group</taxon>
        <taxon>Chryseobacterium</taxon>
    </lineage>
</organism>
<evidence type="ECO:0000313" key="2">
    <source>
        <dbReference type="EMBL" id="NML70321.1"/>
    </source>
</evidence>
<sequence length="144" mass="16809">MNIIKSIVICILCFVLTIFQAYCAMGEYSSNISSACIDCSFHVELIIQALITVAPIFFIQVIFDRIKWSKWFSLIVILVYLIIMWFKYINVGIFETREADWSTFSENEINIEVLSKSTMPIIICISLYIIFFVLINKKFTKNFK</sequence>
<keyword evidence="3" id="KW-1185">Reference proteome</keyword>
<keyword evidence="1" id="KW-0812">Transmembrane</keyword>
<feature type="transmembrane region" description="Helical" evidence="1">
    <location>
        <begin position="113"/>
        <end position="135"/>
    </location>
</feature>
<accession>A0A7Y0FS59</accession>
<dbReference type="AlphaFoldDB" id="A0A7Y0FS59"/>
<feature type="transmembrane region" description="Helical" evidence="1">
    <location>
        <begin position="71"/>
        <end position="93"/>
    </location>
</feature>
<keyword evidence="1" id="KW-0472">Membrane</keyword>
<comment type="caution">
    <text evidence="2">The sequence shown here is derived from an EMBL/GenBank/DDBJ whole genome shotgun (WGS) entry which is preliminary data.</text>
</comment>
<name>A0A7Y0FS59_9FLAO</name>
<dbReference type="RefSeq" id="WP_169234849.1">
    <property type="nucleotide sequence ID" value="NZ_JABBGI010000012.1"/>
</dbReference>
<dbReference type="EMBL" id="JABBGI010000012">
    <property type="protein sequence ID" value="NML70321.1"/>
    <property type="molecule type" value="Genomic_DNA"/>
</dbReference>
<reference evidence="2 3" key="1">
    <citation type="submission" date="2020-04" db="EMBL/GenBank/DDBJ databases">
        <title>Chryseobacterium sp. RP-3-3 sp. nov., isolated from Jeju soil.</title>
        <authorList>
            <person name="Dahal R.H."/>
        </authorList>
    </citation>
    <scope>NUCLEOTIDE SEQUENCE [LARGE SCALE GENOMIC DNA]</scope>
    <source>
        <strain evidence="2 3">RP-3-3</strain>
    </source>
</reference>